<accession>A0A015JPX9</accession>
<feature type="transmembrane region" description="Helical" evidence="1">
    <location>
        <begin position="82"/>
        <end position="99"/>
    </location>
</feature>
<dbReference type="AlphaFoldDB" id="A0A015JPX9"/>
<gene>
    <name evidence="2" type="ORF">RirG_210710</name>
</gene>
<keyword evidence="1" id="KW-0812">Transmembrane</keyword>
<dbReference type="EMBL" id="JEMT01027454">
    <property type="protein sequence ID" value="EXX57059.1"/>
    <property type="molecule type" value="Genomic_DNA"/>
</dbReference>
<reference evidence="2 3" key="1">
    <citation type="submission" date="2014-02" db="EMBL/GenBank/DDBJ databases">
        <title>Single nucleus genome sequencing reveals high similarity among nuclei of an endomycorrhizal fungus.</title>
        <authorList>
            <person name="Lin K."/>
            <person name="Geurts R."/>
            <person name="Zhang Z."/>
            <person name="Limpens E."/>
            <person name="Saunders D.G."/>
            <person name="Mu D."/>
            <person name="Pang E."/>
            <person name="Cao H."/>
            <person name="Cha H."/>
            <person name="Lin T."/>
            <person name="Zhou Q."/>
            <person name="Shang Y."/>
            <person name="Li Y."/>
            <person name="Ivanov S."/>
            <person name="Sharma T."/>
            <person name="Velzen R.V."/>
            <person name="Ruijter N.D."/>
            <person name="Aanen D.K."/>
            <person name="Win J."/>
            <person name="Kamoun S."/>
            <person name="Bisseling T."/>
            <person name="Huang S."/>
        </authorList>
    </citation>
    <scope>NUCLEOTIDE SEQUENCE [LARGE SCALE GENOMIC DNA]</scope>
    <source>
        <strain evidence="3">DAOM197198w</strain>
    </source>
</reference>
<keyword evidence="3" id="KW-1185">Reference proteome</keyword>
<comment type="caution">
    <text evidence="2">The sequence shown here is derived from an EMBL/GenBank/DDBJ whole genome shotgun (WGS) entry which is preliminary data.</text>
</comment>
<name>A0A015JPX9_RHIIW</name>
<feature type="transmembrane region" description="Helical" evidence="1">
    <location>
        <begin position="54"/>
        <end position="75"/>
    </location>
</feature>
<sequence length="101" mass="11726">MAVLCLHSIYCLTLRLSVGRNVSRRKNCHLTLRCEFCAPKSKNLISVLGERTRLAIVLIIWFNYLSCIFCIIILLSYSHFLLDNWLLMQLLLILFAIVVKL</sequence>
<keyword evidence="1" id="KW-0472">Membrane</keyword>
<dbReference type="Proteomes" id="UP000022910">
    <property type="component" value="Unassembled WGS sequence"/>
</dbReference>
<evidence type="ECO:0000256" key="1">
    <source>
        <dbReference type="SAM" id="Phobius"/>
    </source>
</evidence>
<protein>
    <submittedName>
        <fullName evidence="2">Uncharacterized protein</fullName>
    </submittedName>
</protein>
<dbReference type="HOGENOM" id="CLU_2293235_0_0_1"/>
<evidence type="ECO:0000313" key="3">
    <source>
        <dbReference type="Proteomes" id="UP000022910"/>
    </source>
</evidence>
<organism evidence="2 3">
    <name type="scientific">Rhizophagus irregularis (strain DAOM 197198w)</name>
    <name type="common">Glomus intraradices</name>
    <dbReference type="NCBI Taxonomy" id="1432141"/>
    <lineage>
        <taxon>Eukaryota</taxon>
        <taxon>Fungi</taxon>
        <taxon>Fungi incertae sedis</taxon>
        <taxon>Mucoromycota</taxon>
        <taxon>Glomeromycotina</taxon>
        <taxon>Glomeromycetes</taxon>
        <taxon>Glomerales</taxon>
        <taxon>Glomeraceae</taxon>
        <taxon>Rhizophagus</taxon>
    </lineage>
</organism>
<proteinExistence type="predicted"/>
<evidence type="ECO:0000313" key="2">
    <source>
        <dbReference type="EMBL" id="EXX57059.1"/>
    </source>
</evidence>
<keyword evidence="1" id="KW-1133">Transmembrane helix</keyword>